<evidence type="ECO:0000313" key="3">
    <source>
        <dbReference type="Proteomes" id="UP000324800"/>
    </source>
</evidence>
<sequence length="112" mass="12655">MHLNNGGLDQCVGNEVPLTLNQVQNKKQCVERDSLDPTMQHESATVRWGDNPFDPEKYFQENDQMLVRRSSPEVNVPAADEPISMSSQCGSRVPQFPDISERPNSNCFNFTN</sequence>
<feature type="region of interest" description="Disordered" evidence="1">
    <location>
        <begin position="81"/>
        <end position="104"/>
    </location>
</feature>
<dbReference type="Proteomes" id="UP000324800">
    <property type="component" value="Unassembled WGS sequence"/>
</dbReference>
<reference evidence="2 3" key="1">
    <citation type="submission" date="2019-03" db="EMBL/GenBank/DDBJ databases">
        <title>Single cell metagenomics reveals metabolic interactions within the superorganism composed of flagellate Streblomastix strix and complex community of Bacteroidetes bacteria on its surface.</title>
        <authorList>
            <person name="Treitli S.C."/>
            <person name="Kolisko M."/>
            <person name="Husnik F."/>
            <person name="Keeling P."/>
            <person name="Hampl V."/>
        </authorList>
    </citation>
    <scope>NUCLEOTIDE SEQUENCE [LARGE SCALE GENOMIC DNA]</scope>
    <source>
        <strain evidence="2">ST1C</strain>
    </source>
</reference>
<evidence type="ECO:0000313" key="2">
    <source>
        <dbReference type="EMBL" id="KAA6363482.1"/>
    </source>
</evidence>
<evidence type="ECO:0000256" key="1">
    <source>
        <dbReference type="SAM" id="MobiDB-lite"/>
    </source>
</evidence>
<organism evidence="2 3">
    <name type="scientific">Streblomastix strix</name>
    <dbReference type="NCBI Taxonomy" id="222440"/>
    <lineage>
        <taxon>Eukaryota</taxon>
        <taxon>Metamonada</taxon>
        <taxon>Preaxostyla</taxon>
        <taxon>Oxymonadida</taxon>
        <taxon>Streblomastigidae</taxon>
        <taxon>Streblomastix</taxon>
    </lineage>
</organism>
<name>A0A5J4U0E3_9EUKA</name>
<dbReference type="EMBL" id="SNRW01022857">
    <property type="protein sequence ID" value="KAA6363482.1"/>
    <property type="molecule type" value="Genomic_DNA"/>
</dbReference>
<protein>
    <submittedName>
        <fullName evidence="2">Uncharacterized protein</fullName>
    </submittedName>
</protein>
<accession>A0A5J4U0E3</accession>
<dbReference type="AlphaFoldDB" id="A0A5J4U0E3"/>
<proteinExistence type="predicted"/>
<feature type="non-terminal residue" evidence="2">
    <location>
        <position position="112"/>
    </location>
</feature>
<gene>
    <name evidence="2" type="ORF">EZS28_040990</name>
</gene>
<comment type="caution">
    <text evidence="2">The sequence shown here is derived from an EMBL/GenBank/DDBJ whole genome shotgun (WGS) entry which is preliminary data.</text>
</comment>